<sequence>MVSINDDMVKRLEARSYDIFQEPLTPLTPICIHDQKSIISLEQAVEPLISILPNLQTFVSIAKEKCENPSDGLTQDESASIMLYSMDWQPMEHCLYYVLNAILRCNDREKLKPWLLYLTLFIRALSRLPSISVIVYRQVQIGLTERYPIEKTFIWWTFSLCTLSLDIFQSNEYLNKTNTQTIFTIESHSGKDIRKHSFYSNEDQILLMAASEFKVISSIKQSDNQYIIYLKEIQSNNSLLQYSNISNEQEILSASLLLNISNTNIQSRSRIETMQKYINRILKIQNKIEQYAKYSSIELINENLDDQDISFIIQHAIIKKQCTVLRLDNNYITSEGITILVNSLYNNNTLIELNRYSNRLYDKGLYPFVKLLSDNYSVLQKLHLGSNRISNEGVQLLAEILKTNTTLTVLCLDSNRISDEGVHFLANTLIHHNKTLQELSLKGSKSITSLSVPYFIDILQNNQSLTRFDISNCSLTKEDNQRLQNMSNGNEHFILLHDTEEADCVIF</sequence>
<dbReference type="GO" id="GO:0006913">
    <property type="term" value="P:nucleocytoplasmic transport"/>
    <property type="evidence" value="ECO:0007669"/>
    <property type="project" value="TreeGrafter"/>
</dbReference>
<name>A0A813SAW5_9BILA</name>
<dbReference type="PANTHER" id="PTHR24113">
    <property type="entry name" value="RAN GTPASE-ACTIVATING PROTEIN 1"/>
    <property type="match status" value="1"/>
</dbReference>
<keyword evidence="9" id="KW-0521">NADP</keyword>
<dbReference type="Pfam" id="PF13516">
    <property type="entry name" value="LRR_6"/>
    <property type="match status" value="2"/>
</dbReference>
<dbReference type="InterPro" id="IPR027038">
    <property type="entry name" value="RanGap"/>
</dbReference>
<evidence type="ECO:0000313" key="12">
    <source>
        <dbReference type="Proteomes" id="UP000663854"/>
    </source>
</evidence>
<dbReference type="Gene3D" id="3.90.176.10">
    <property type="entry name" value="Toxin ADP-ribosyltransferase, Chain A, domain 1"/>
    <property type="match status" value="1"/>
</dbReference>
<dbReference type="EMBL" id="CAJNOL010000129">
    <property type="protein sequence ID" value="CAF0870754.1"/>
    <property type="molecule type" value="Genomic_DNA"/>
</dbReference>
<dbReference type="GO" id="GO:0005829">
    <property type="term" value="C:cytosol"/>
    <property type="evidence" value="ECO:0007669"/>
    <property type="project" value="TreeGrafter"/>
</dbReference>
<evidence type="ECO:0000256" key="1">
    <source>
        <dbReference type="ARBA" id="ARBA00009558"/>
    </source>
</evidence>
<dbReference type="Gene3D" id="3.80.10.10">
    <property type="entry name" value="Ribonuclease Inhibitor"/>
    <property type="match status" value="1"/>
</dbReference>
<dbReference type="SMART" id="SM00368">
    <property type="entry name" value="LRR_RI"/>
    <property type="match status" value="5"/>
</dbReference>
<evidence type="ECO:0000256" key="2">
    <source>
        <dbReference type="ARBA" id="ARBA00022468"/>
    </source>
</evidence>
<keyword evidence="9" id="KW-0520">NAD</keyword>
<dbReference type="GO" id="GO:0048471">
    <property type="term" value="C:perinuclear region of cytoplasm"/>
    <property type="evidence" value="ECO:0007669"/>
    <property type="project" value="TreeGrafter"/>
</dbReference>
<reference evidence="10" key="1">
    <citation type="submission" date="2021-02" db="EMBL/GenBank/DDBJ databases">
        <authorList>
            <person name="Nowell W R."/>
        </authorList>
    </citation>
    <scope>NUCLEOTIDE SEQUENCE</scope>
</reference>
<evidence type="ECO:0000256" key="8">
    <source>
        <dbReference type="ARBA" id="ARBA00047597"/>
    </source>
</evidence>
<evidence type="ECO:0000313" key="10">
    <source>
        <dbReference type="EMBL" id="CAF0792509.1"/>
    </source>
</evidence>
<dbReference type="PROSITE" id="PS51996">
    <property type="entry name" value="TR_MART"/>
    <property type="match status" value="1"/>
</dbReference>
<comment type="caution">
    <text evidence="10">The sequence shown here is derived from an EMBL/GenBank/DDBJ whole genome shotgun (WGS) entry which is preliminary data.</text>
</comment>
<accession>A0A813SAW5</accession>
<dbReference type="EC" id="2.4.2.31" evidence="9"/>
<comment type="catalytic activity">
    <reaction evidence="8 9">
        <text>L-arginyl-[protein] + NAD(+) = N(omega)-(ADP-D-ribosyl)-L-arginyl-[protein] + nicotinamide + H(+)</text>
        <dbReference type="Rhea" id="RHEA:19149"/>
        <dbReference type="Rhea" id="RHEA-COMP:10532"/>
        <dbReference type="Rhea" id="RHEA-COMP:15087"/>
        <dbReference type="ChEBI" id="CHEBI:15378"/>
        <dbReference type="ChEBI" id="CHEBI:17154"/>
        <dbReference type="ChEBI" id="CHEBI:29965"/>
        <dbReference type="ChEBI" id="CHEBI:57540"/>
        <dbReference type="ChEBI" id="CHEBI:142554"/>
        <dbReference type="EC" id="2.4.2.31"/>
    </reaction>
</comment>
<comment type="similarity">
    <text evidence="1 9">Belongs to the Arg-specific ADP-ribosyltransferase family.</text>
</comment>
<gene>
    <name evidence="11" type="ORF">JXQ802_LOCUS7667</name>
    <name evidence="10" type="ORF">PYM288_LOCUS4204</name>
</gene>
<keyword evidence="4 9" id="KW-0328">Glycosyltransferase</keyword>
<evidence type="ECO:0000313" key="11">
    <source>
        <dbReference type="EMBL" id="CAF0870754.1"/>
    </source>
</evidence>
<evidence type="ECO:0000313" key="13">
    <source>
        <dbReference type="Proteomes" id="UP000663870"/>
    </source>
</evidence>
<evidence type="ECO:0000256" key="3">
    <source>
        <dbReference type="ARBA" id="ARBA00022614"/>
    </source>
</evidence>
<keyword evidence="6" id="KW-0548">Nucleotidyltransferase</keyword>
<evidence type="ECO:0000256" key="4">
    <source>
        <dbReference type="ARBA" id="ARBA00022676"/>
    </source>
</evidence>
<dbReference type="EMBL" id="CAJNOH010000037">
    <property type="protein sequence ID" value="CAF0792509.1"/>
    <property type="molecule type" value="Genomic_DNA"/>
</dbReference>
<evidence type="ECO:0000256" key="7">
    <source>
        <dbReference type="ARBA" id="ARBA00022737"/>
    </source>
</evidence>
<keyword evidence="5 9" id="KW-0808">Transferase</keyword>
<dbReference type="Proteomes" id="UP000663870">
    <property type="component" value="Unassembled WGS sequence"/>
</dbReference>
<dbReference type="GO" id="GO:0016779">
    <property type="term" value="F:nucleotidyltransferase activity"/>
    <property type="evidence" value="ECO:0007669"/>
    <property type="project" value="UniProtKB-KW"/>
</dbReference>
<evidence type="ECO:0000256" key="6">
    <source>
        <dbReference type="ARBA" id="ARBA00022695"/>
    </source>
</evidence>
<dbReference type="InterPro" id="IPR032675">
    <property type="entry name" value="LRR_dom_sf"/>
</dbReference>
<dbReference type="Proteomes" id="UP000663854">
    <property type="component" value="Unassembled WGS sequence"/>
</dbReference>
<dbReference type="GO" id="GO:0106274">
    <property type="term" value="F:NAD+-protein-arginine ADP-ribosyltransferase activity"/>
    <property type="evidence" value="ECO:0007669"/>
    <property type="project" value="UniProtKB-EC"/>
</dbReference>
<keyword evidence="7" id="KW-0677">Repeat</keyword>
<protein>
    <recommendedName>
        <fullName evidence="9">NAD(P)(+)--arginine ADP-ribosyltransferase</fullName>
        <ecNumber evidence="9">2.4.2.31</ecNumber>
    </recommendedName>
    <alternativeName>
        <fullName evidence="9">Mono(ADP-ribosyl)transferase</fullName>
    </alternativeName>
</protein>
<proteinExistence type="inferred from homology"/>
<evidence type="ECO:0000256" key="9">
    <source>
        <dbReference type="RuleBase" id="RU361228"/>
    </source>
</evidence>
<dbReference type="GO" id="GO:0005096">
    <property type="term" value="F:GTPase activator activity"/>
    <property type="evidence" value="ECO:0007669"/>
    <property type="project" value="UniProtKB-KW"/>
</dbReference>
<dbReference type="SUPFAM" id="SSF56399">
    <property type="entry name" value="ADP-ribosylation"/>
    <property type="match status" value="1"/>
</dbReference>
<dbReference type="InterPro" id="IPR000768">
    <property type="entry name" value="ART"/>
</dbReference>
<dbReference type="SUPFAM" id="SSF52047">
    <property type="entry name" value="RNI-like"/>
    <property type="match status" value="1"/>
</dbReference>
<dbReference type="InterPro" id="IPR001611">
    <property type="entry name" value="Leu-rich_rpt"/>
</dbReference>
<dbReference type="GO" id="GO:0005634">
    <property type="term" value="C:nucleus"/>
    <property type="evidence" value="ECO:0007669"/>
    <property type="project" value="TreeGrafter"/>
</dbReference>
<keyword evidence="13" id="KW-1185">Reference proteome</keyword>
<keyword evidence="2" id="KW-0343">GTPase activation</keyword>
<keyword evidence="3" id="KW-0433">Leucine-rich repeat</keyword>
<dbReference type="AlphaFoldDB" id="A0A813SAW5"/>
<dbReference type="Pfam" id="PF01129">
    <property type="entry name" value="ART"/>
    <property type="match status" value="1"/>
</dbReference>
<evidence type="ECO:0000256" key="5">
    <source>
        <dbReference type="ARBA" id="ARBA00022679"/>
    </source>
</evidence>
<dbReference type="PANTHER" id="PTHR24113:SF12">
    <property type="entry name" value="RAN GTPASE-ACTIVATING PROTEIN 1"/>
    <property type="match status" value="1"/>
</dbReference>
<organism evidence="10 12">
    <name type="scientific">Rotaria sordida</name>
    <dbReference type="NCBI Taxonomy" id="392033"/>
    <lineage>
        <taxon>Eukaryota</taxon>
        <taxon>Metazoa</taxon>
        <taxon>Spiralia</taxon>
        <taxon>Gnathifera</taxon>
        <taxon>Rotifera</taxon>
        <taxon>Eurotatoria</taxon>
        <taxon>Bdelloidea</taxon>
        <taxon>Philodinida</taxon>
        <taxon>Philodinidae</taxon>
        <taxon>Rotaria</taxon>
    </lineage>
</organism>
<dbReference type="GO" id="GO:0031267">
    <property type="term" value="F:small GTPase binding"/>
    <property type="evidence" value="ECO:0007669"/>
    <property type="project" value="TreeGrafter"/>
</dbReference>